<dbReference type="RefSeq" id="WP_036693384.1">
    <property type="nucleotide sequence ID" value="NZ_JNVM01000059.1"/>
</dbReference>
<evidence type="ECO:0000313" key="2">
    <source>
        <dbReference type="Proteomes" id="UP000028123"/>
    </source>
</evidence>
<name>A0A081NTM8_9BACL</name>
<keyword evidence="2" id="KW-1185">Reference proteome</keyword>
<dbReference type="Proteomes" id="UP000028123">
    <property type="component" value="Unassembled WGS sequence"/>
</dbReference>
<protein>
    <recommendedName>
        <fullName evidence="3">Butirosin biosynthesis protein H N-terminal domain-containing protein</fullName>
    </recommendedName>
</protein>
<dbReference type="OrthoDB" id="2624539at2"/>
<organism evidence="1 2">
    <name type="scientific">Paenibacillus tyrfis</name>
    <dbReference type="NCBI Taxonomy" id="1501230"/>
    <lineage>
        <taxon>Bacteria</taxon>
        <taxon>Bacillati</taxon>
        <taxon>Bacillota</taxon>
        <taxon>Bacilli</taxon>
        <taxon>Bacillales</taxon>
        <taxon>Paenibacillaceae</taxon>
        <taxon>Paenibacillus</taxon>
    </lineage>
</organism>
<dbReference type="EMBL" id="JNVM01000059">
    <property type="protein sequence ID" value="KEQ21801.1"/>
    <property type="molecule type" value="Genomic_DNA"/>
</dbReference>
<sequence>MSEKVLPICIPPIKGYQFFAYPLSVICTSEDYSPWLYSHFIQLFCNPNDILVSFYEPYAWYTTNPWFEFDKINHKSITSFGIDLNEIIIDYIDQGYYVLAIVDEFYVPKREAFQTFHLEHDILIFGYNRSNKTYNTIGYDNKGVFGQSLTSFNDFEKAFFNIKNNFILPYTLKNNFHYDFSVATIKEAFIDYLYSKNTSSRLLQLDERHYFSDHVFGLDTYDHLIRYFKLLLEKRVKYDIRSIHFLSEHKNCMLSRIEYLGRHGYLKDSHKFFEEFNIINNNIKISKNLQMKYLFTKKESAIQRITNILQETAMIERSLFEEMITKLS</sequence>
<reference evidence="1 2" key="1">
    <citation type="submission" date="2014-06" db="EMBL/GenBank/DDBJ databases">
        <title>Draft genome sequence of Paenibacillus sp. MSt1.</title>
        <authorList>
            <person name="Aw Y.K."/>
            <person name="Ong K.S."/>
            <person name="Gan H.M."/>
            <person name="Lee S.M."/>
        </authorList>
    </citation>
    <scope>NUCLEOTIDE SEQUENCE [LARGE SCALE GENOMIC DNA]</scope>
    <source>
        <strain evidence="1 2">MSt1</strain>
    </source>
</reference>
<accession>A0A081NTM8</accession>
<evidence type="ECO:0000313" key="1">
    <source>
        <dbReference type="EMBL" id="KEQ21801.1"/>
    </source>
</evidence>
<gene>
    <name evidence="1" type="ORF">ET33_30785</name>
</gene>
<comment type="caution">
    <text evidence="1">The sequence shown here is derived from an EMBL/GenBank/DDBJ whole genome shotgun (WGS) entry which is preliminary data.</text>
</comment>
<proteinExistence type="predicted"/>
<dbReference type="AlphaFoldDB" id="A0A081NTM8"/>
<evidence type="ECO:0008006" key="3">
    <source>
        <dbReference type="Google" id="ProtNLM"/>
    </source>
</evidence>
<dbReference type="eggNOG" id="ENOG5032R9F">
    <property type="taxonomic scope" value="Bacteria"/>
</dbReference>